<accession>A0ABU6IEE3</accession>
<dbReference type="Gene3D" id="1.10.10.10">
    <property type="entry name" value="Winged helix-like DNA-binding domain superfamily/Winged helix DNA-binding domain"/>
    <property type="match status" value="1"/>
</dbReference>
<keyword evidence="4" id="KW-0804">Transcription</keyword>
<gene>
    <name evidence="6" type="ORF">VOF76_28115</name>
</gene>
<feature type="domain" description="HTH lysR-type" evidence="5">
    <location>
        <begin position="4"/>
        <end position="53"/>
    </location>
</feature>
<comment type="caution">
    <text evidence="6">The sequence shown here is derived from an EMBL/GenBank/DDBJ whole genome shotgun (WGS) entry which is preliminary data.</text>
</comment>
<dbReference type="Pfam" id="PF00126">
    <property type="entry name" value="HTH_1"/>
    <property type="match status" value="1"/>
</dbReference>
<protein>
    <submittedName>
        <fullName evidence="6">LysR family transcriptional regulator</fullName>
    </submittedName>
</protein>
<feature type="non-terminal residue" evidence="6">
    <location>
        <position position="53"/>
    </location>
</feature>
<dbReference type="Proteomes" id="UP001357437">
    <property type="component" value="Unassembled WGS sequence"/>
</dbReference>
<evidence type="ECO:0000313" key="6">
    <source>
        <dbReference type="EMBL" id="MEC3939960.1"/>
    </source>
</evidence>
<keyword evidence="7" id="KW-1185">Reference proteome</keyword>
<dbReference type="RefSeq" id="WP_326293594.1">
    <property type="nucleotide sequence ID" value="NZ_JAYMCU010000532.1"/>
</dbReference>
<reference evidence="6 7" key="1">
    <citation type="submission" date="2024-01" db="EMBL/GenBank/DDBJ databases">
        <title>Comparative Genomics of Leclercia adecarboxylata Strains Isolated from Several Sources.</title>
        <authorList>
            <person name="Yescas-Zazueta V."/>
            <person name="Balbuena-Alonso M.G."/>
            <person name="Valencia D."/>
            <person name="Mendez-Pfeiffer P.A."/>
            <person name="Ballesteros-Monrreal M.G."/>
            <person name="Rocha-Gracia R.D.C."/>
            <person name="Barrios-Villa E."/>
        </authorList>
    </citation>
    <scope>NUCLEOTIDE SEQUENCE [LARGE SCALE GENOMIC DNA]</scope>
    <source>
        <strain evidence="6 7">33MEM</strain>
    </source>
</reference>
<dbReference type="SUPFAM" id="SSF46785">
    <property type="entry name" value="Winged helix' DNA-binding domain"/>
    <property type="match status" value="1"/>
</dbReference>
<dbReference type="PANTHER" id="PTHR30126">
    <property type="entry name" value="HTH-TYPE TRANSCRIPTIONAL REGULATOR"/>
    <property type="match status" value="1"/>
</dbReference>
<evidence type="ECO:0000313" key="7">
    <source>
        <dbReference type="Proteomes" id="UP001357437"/>
    </source>
</evidence>
<organism evidence="6 7">
    <name type="scientific">Leclercia adecarboxylata</name>
    <dbReference type="NCBI Taxonomy" id="83655"/>
    <lineage>
        <taxon>Bacteria</taxon>
        <taxon>Pseudomonadati</taxon>
        <taxon>Pseudomonadota</taxon>
        <taxon>Gammaproteobacteria</taxon>
        <taxon>Enterobacterales</taxon>
        <taxon>Enterobacteriaceae</taxon>
        <taxon>Leclercia</taxon>
    </lineage>
</organism>
<evidence type="ECO:0000256" key="2">
    <source>
        <dbReference type="ARBA" id="ARBA00023015"/>
    </source>
</evidence>
<dbReference type="PRINTS" id="PR00039">
    <property type="entry name" value="HTHLYSR"/>
</dbReference>
<evidence type="ECO:0000256" key="1">
    <source>
        <dbReference type="ARBA" id="ARBA00009437"/>
    </source>
</evidence>
<name>A0ABU6IEE3_9ENTR</name>
<evidence type="ECO:0000256" key="4">
    <source>
        <dbReference type="ARBA" id="ARBA00023163"/>
    </source>
</evidence>
<dbReference type="InterPro" id="IPR000847">
    <property type="entry name" value="LysR_HTH_N"/>
</dbReference>
<comment type="similarity">
    <text evidence="1">Belongs to the LysR transcriptional regulatory family.</text>
</comment>
<keyword evidence="3" id="KW-0238">DNA-binding</keyword>
<dbReference type="InterPro" id="IPR036388">
    <property type="entry name" value="WH-like_DNA-bd_sf"/>
</dbReference>
<evidence type="ECO:0000256" key="3">
    <source>
        <dbReference type="ARBA" id="ARBA00023125"/>
    </source>
</evidence>
<dbReference type="PROSITE" id="PS50931">
    <property type="entry name" value="HTH_LYSR"/>
    <property type="match status" value="1"/>
</dbReference>
<dbReference type="InterPro" id="IPR036390">
    <property type="entry name" value="WH_DNA-bd_sf"/>
</dbReference>
<dbReference type="PANTHER" id="PTHR30126:SF40">
    <property type="entry name" value="HTH-TYPE TRANSCRIPTIONAL REGULATOR GLTR"/>
    <property type="match status" value="1"/>
</dbReference>
<keyword evidence="2" id="KW-0805">Transcription regulation</keyword>
<sequence>MARRNLNDLLSFVTVAREGSFTRAAAQLGVTQPALSQAISGLEERMQIRLLTR</sequence>
<evidence type="ECO:0000259" key="5">
    <source>
        <dbReference type="PROSITE" id="PS50931"/>
    </source>
</evidence>
<proteinExistence type="inferred from homology"/>
<dbReference type="EMBL" id="JAYMCU010000532">
    <property type="protein sequence ID" value="MEC3939960.1"/>
    <property type="molecule type" value="Genomic_DNA"/>
</dbReference>